<protein>
    <recommendedName>
        <fullName evidence="4">DUF1440 domain-containing protein</fullName>
    </recommendedName>
</protein>
<comment type="caution">
    <text evidence="2">The sequence shown here is derived from an EMBL/GenBank/DDBJ whole genome shotgun (WGS) entry which is preliminary data.</text>
</comment>
<sequence>MTDPAANPSPSVKHSLPWIFGILTGILSGIVLGFFLKMIQAYTDEQVYTLLLNIDFVPGLPPTLPEFIEFSLHLIVSVVIAIFYLWWVQRSGRSMFKGILLGAVSSLLYIPLSQLSSRVPDLYHVAAILYWVIGHLLFGIVLGLCGKYMNAKKATPTS</sequence>
<feature type="transmembrane region" description="Helical" evidence="1">
    <location>
        <begin position="16"/>
        <end position="35"/>
    </location>
</feature>
<evidence type="ECO:0008006" key="4">
    <source>
        <dbReference type="Google" id="ProtNLM"/>
    </source>
</evidence>
<reference evidence="2 3" key="1">
    <citation type="journal article" date="2016" name="Genome Announc.">
        <title>Draft Genome Sequence of Paenibacillus amylolyticus Heshi-A3, Isolated from Fermented Rice Bran in a Japanese Fermented Seafood Dish.</title>
        <authorList>
            <person name="Akuzawa S."/>
            <person name="Nagaoka J."/>
            <person name="Kanekatsu M."/>
            <person name="Kubota E."/>
            <person name="Ohtake R."/>
            <person name="Suzuki T."/>
            <person name="Kanesaki Y."/>
        </authorList>
    </citation>
    <scope>NUCLEOTIDE SEQUENCE [LARGE SCALE GENOMIC DNA]</scope>
    <source>
        <strain evidence="2 3">Heshi-A3</strain>
    </source>
</reference>
<evidence type="ECO:0000256" key="1">
    <source>
        <dbReference type="SAM" id="Phobius"/>
    </source>
</evidence>
<organism evidence="2 3">
    <name type="scientific">Paenibacillus amylolyticus</name>
    <dbReference type="NCBI Taxonomy" id="1451"/>
    <lineage>
        <taxon>Bacteria</taxon>
        <taxon>Bacillati</taxon>
        <taxon>Bacillota</taxon>
        <taxon>Bacilli</taxon>
        <taxon>Bacillales</taxon>
        <taxon>Paenibacillaceae</taxon>
        <taxon>Paenibacillus</taxon>
    </lineage>
</organism>
<keyword evidence="1" id="KW-0472">Membrane</keyword>
<gene>
    <name evidence="2" type="ORF">PAHA3_0303</name>
</gene>
<dbReference type="AlphaFoldDB" id="A0A100VI27"/>
<dbReference type="EMBL" id="BCNV01000001">
    <property type="protein sequence ID" value="GAS80233.1"/>
    <property type="molecule type" value="Genomic_DNA"/>
</dbReference>
<accession>A0A100VI27</accession>
<evidence type="ECO:0000313" key="3">
    <source>
        <dbReference type="Proteomes" id="UP000069697"/>
    </source>
</evidence>
<dbReference type="RefSeq" id="WP_062833144.1">
    <property type="nucleotide sequence ID" value="NZ_BCNV01000001.1"/>
</dbReference>
<feature type="transmembrane region" description="Helical" evidence="1">
    <location>
        <begin position="122"/>
        <end position="145"/>
    </location>
</feature>
<proteinExistence type="predicted"/>
<dbReference type="Proteomes" id="UP000069697">
    <property type="component" value="Unassembled WGS sequence"/>
</dbReference>
<keyword evidence="1" id="KW-1133">Transmembrane helix</keyword>
<name>A0A100VI27_PAEAM</name>
<feature type="transmembrane region" description="Helical" evidence="1">
    <location>
        <begin position="70"/>
        <end position="87"/>
    </location>
</feature>
<evidence type="ECO:0000313" key="2">
    <source>
        <dbReference type="EMBL" id="GAS80233.1"/>
    </source>
</evidence>
<feature type="transmembrane region" description="Helical" evidence="1">
    <location>
        <begin position="99"/>
        <end position="116"/>
    </location>
</feature>
<keyword evidence="1" id="KW-0812">Transmembrane</keyword>
<reference evidence="3" key="2">
    <citation type="submission" date="2016-01" db="EMBL/GenBank/DDBJ databases">
        <title>Draft Genome Sequence of Paenibacillus amylolyticus Heshi-A3 that Was Isolated from Fermented Rice Bran with Aging Salted Mackerel, Which Was Named Heshiko as Traditional Fermented Seafood in Japan.</title>
        <authorList>
            <person name="Akuzawa S."/>
            <person name="Nakagawa J."/>
            <person name="Kanekatsu T."/>
            <person name="Kubota E."/>
            <person name="Ohtake R."/>
            <person name="Suzuki T."/>
            <person name="Kanesaki Y."/>
        </authorList>
    </citation>
    <scope>NUCLEOTIDE SEQUENCE [LARGE SCALE GENOMIC DNA]</scope>
    <source>
        <strain evidence="3">Heshi-A3</strain>
    </source>
</reference>